<dbReference type="AlphaFoldDB" id="A0A3S1A723"/>
<reference evidence="2" key="2">
    <citation type="journal article" date="2019" name="Genome Biol. Evol.">
        <title>Day and night: Metabolic profiles and evolutionary relationships of six axenic non-marine cyanobacteria.</title>
        <authorList>
            <person name="Will S.E."/>
            <person name="Henke P."/>
            <person name="Boedeker C."/>
            <person name="Huang S."/>
            <person name="Brinkmann H."/>
            <person name="Rohde M."/>
            <person name="Jarek M."/>
            <person name="Friedl T."/>
            <person name="Seufert S."/>
            <person name="Schumacher M."/>
            <person name="Overmann J."/>
            <person name="Neumann-Schaal M."/>
            <person name="Petersen J."/>
        </authorList>
    </citation>
    <scope>NUCLEOTIDE SEQUENCE [LARGE SCALE GENOMIC DNA]</scope>
    <source>
        <strain evidence="2">PCC 7102</strain>
    </source>
</reference>
<dbReference type="EMBL" id="RSCL01000045">
    <property type="protein sequence ID" value="RUS94940.1"/>
    <property type="molecule type" value="Genomic_DNA"/>
</dbReference>
<gene>
    <name evidence="2" type="ORF">DSM106972_091910</name>
</gene>
<organism evidence="2 3">
    <name type="scientific">Dulcicalothrix desertica PCC 7102</name>
    <dbReference type="NCBI Taxonomy" id="232991"/>
    <lineage>
        <taxon>Bacteria</taxon>
        <taxon>Bacillati</taxon>
        <taxon>Cyanobacteriota</taxon>
        <taxon>Cyanophyceae</taxon>
        <taxon>Nostocales</taxon>
        <taxon>Calotrichaceae</taxon>
        <taxon>Dulcicalothrix</taxon>
    </lineage>
</organism>
<evidence type="ECO:0008006" key="4">
    <source>
        <dbReference type="Google" id="ProtNLM"/>
    </source>
</evidence>
<proteinExistence type="predicted"/>
<dbReference type="InterPro" id="IPR009057">
    <property type="entry name" value="Homeodomain-like_sf"/>
</dbReference>
<feature type="compositionally biased region" description="Basic and acidic residues" evidence="1">
    <location>
        <begin position="149"/>
        <end position="158"/>
    </location>
</feature>
<sequence>MPPSIAPLKISILEKRALEYVIKTGSDVTRTRAKILLALAVGKSFAKINKEMGISGSVVNRWRNRWLASTQAPSNWDDAIAKVEEIVGVGMGRPKKIKSVEEISAIIELSECSKDQKPSKSKHQHNKQVAVAAAQSGLPELSPRTIGRLLEKNKHKEQ</sequence>
<comment type="caution">
    <text evidence="2">The sequence shown here is derived from an EMBL/GenBank/DDBJ whole genome shotgun (WGS) entry which is preliminary data.</text>
</comment>
<evidence type="ECO:0000313" key="3">
    <source>
        <dbReference type="Proteomes" id="UP000271624"/>
    </source>
</evidence>
<reference evidence="2" key="1">
    <citation type="submission" date="2018-12" db="EMBL/GenBank/DDBJ databases">
        <authorList>
            <person name="Will S."/>
            <person name="Neumann-Schaal M."/>
            <person name="Henke P."/>
        </authorList>
    </citation>
    <scope>NUCLEOTIDE SEQUENCE</scope>
    <source>
        <strain evidence="2">PCC 7102</strain>
    </source>
</reference>
<evidence type="ECO:0000313" key="2">
    <source>
        <dbReference type="EMBL" id="RUS94940.1"/>
    </source>
</evidence>
<accession>A0A3S1A723</accession>
<protein>
    <recommendedName>
        <fullName evidence="4">Transposase</fullName>
    </recommendedName>
</protein>
<keyword evidence="3" id="KW-1185">Reference proteome</keyword>
<dbReference type="RefSeq" id="WP_233786961.1">
    <property type="nucleotide sequence ID" value="NZ_RSCL01000045.1"/>
</dbReference>
<evidence type="ECO:0000256" key="1">
    <source>
        <dbReference type="SAM" id="MobiDB-lite"/>
    </source>
</evidence>
<dbReference type="SUPFAM" id="SSF46689">
    <property type="entry name" value="Homeodomain-like"/>
    <property type="match status" value="1"/>
</dbReference>
<name>A0A3S1A723_9CYAN</name>
<dbReference type="Pfam" id="PF13384">
    <property type="entry name" value="HTH_23"/>
    <property type="match status" value="1"/>
</dbReference>
<dbReference type="Proteomes" id="UP000271624">
    <property type="component" value="Unassembled WGS sequence"/>
</dbReference>
<feature type="region of interest" description="Disordered" evidence="1">
    <location>
        <begin position="114"/>
        <end position="158"/>
    </location>
</feature>